<protein>
    <submittedName>
        <fullName evidence="1">Uncharacterized protein</fullName>
    </submittedName>
</protein>
<evidence type="ECO:0000313" key="1">
    <source>
        <dbReference type="EMBL" id="KAH3873489.1"/>
    </source>
</evidence>
<reference evidence="1" key="2">
    <citation type="submission" date="2020-11" db="EMBL/GenBank/DDBJ databases">
        <authorList>
            <person name="McCartney M.A."/>
            <person name="Auch B."/>
            <person name="Kono T."/>
            <person name="Mallez S."/>
            <person name="Becker A."/>
            <person name="Gohl D.M."/>
            <person name="Silverstein K.A.T."/>
            <person name="Koren S."/>
            <person name="Bechman K.B."/>
            <person name="Herman A."/>
            <person name="Abrahante J.E."/>
            <person name="Garbe J."/>
        </authorList>
    </citation>
    <scope>NUCLEOTIDE SEQUENCE</scope>
    <source>
        <strain evidence="1">Duluth1</strain>
        <tissue evidence="1">Whole animal</tissue>
    </source>
</reference>
<organism evidence="1 2">
    <name type="scientific">Dreissena polymorpha</name>
    <name type="common">Zebra mussel</name>
    <name type="synonym">Mytilus polymorpha</name>
    <dbReference type="NCBI Taxonomy" id="45954"/>
    <lineage>
        <taxon>Eukaryota</taxon>
        <taxon>Metazoa</taxon>
        <taxon>Spiralia</taxon>
        <taxon>Lophotrochozoa</taxon>
        <taxon>Mollusca</taxon>
        <taxon>Bivalvia</taxon>
        <taxon>Autobranchia</taxon>
        <taxon>Heteroconchia</taxon>
        <taxon>Euheterodonta</taxon>
        <taxon>Imparidentia</taxon>
        <taxon>Neoheterodontei</taxon>
        <taxon>Myida</taxon>
        <taxon>Dreissenoidea</taxon>
        <taxon>Dreissenidae</taxon>
        <taxon>Dreissena</taxon>
    </lineage>
</organism>
<comment type="caution">
    <text evidence="1">The sequence shown here is derived from an EMBL/GenBank/DDBJ whole genome shotgun (WGS) entry which is preliminary data.</text>
</comment>
<dbReference type="EMBL" id="JAIWYP010000002">
    <property type="protein sequence ID" value="KAH3873489.1"/>
    <property type="molecule type" value="Genomic_DNA"/>
</dbReference>
<reference evidence="1" key="1">
    <citation type="journal article" date="2019" name="bioRxiv">
        <title>The Genome of the Zebra Mussel, Dreissena polymorpha: A Resource for Invasive Species Research.</title>
        <authorList>
            <person name="McCartney M.A."/>
            <person name="Auch B."/>
            <person name="Kono T."/>
            <person name="Mallez S."/>
            <person name="Zhang Y."/>
            <person name="Obille A."/>
            <person name="Becker A."/>
            <person name="Abrahante J.E."/>
            <person name="Garbe J."/>
            <person name="Badalamenti J.P."/>
            <person name="Herman A."/>
            <person name="Mangelson H."/>
            <person name="Liachko I."/>
            <person name="Sullivan S."/>
            <person name="Sone E.D."/>
            <person name="Koren S."/>
            <person name="Silverstein K.A.T."/>
            <person name="Beckman K.B."/>
            <person name="Gohl D.M."/>
        </authorList>
    </citation>
    <scope>NUCLEOTIDE SEQUENCE</scope>
    <source>
        <strain evidence="1">Duluth1</strain>
        <tissue evidence="1">Whole animal</tissue>
    </source>
</reference>
<accession>A0A9D4MD22</accession>
<proteinExistence type="predicted"/>
<sequence>MTQEEPAFQILLDYTEELYTSLLRGEATLADATYCPLFNRFLGVSQYGDIALFEANNILLKAGRPQIIQHAYRASLNPDAGYQQPVSYRYIATETLLSTSLIANTELNNIGHNLTYKRSAEQKEAMLMPWPFSSITNQSLHLHI</sequence>
<keyword evidence="2" id="KW-1185">Reference proteome</keyword>
<dbReference type="AlphaFoldDB" id="A0A9D4MD22"/>
<gene>
    <name evidence="1" type="ORF">DPMN_036724</name>
</gene>
<name>A0A9D4MD22_DREPO</name>
<dbReference type="Proteomes" id="UP000828390">
    <property type="component" value="Unassembled WGS sequence"/>
</dbReference>
<evidence type="ECO:0000313" key="2">
    <source>
        <dbReference type="Proteomes" id="UP000828390"/>
    </source>
</evidence>